<evidence type="ECO:0000256" key="1">
    <source>
        <dbReference type="ARBA" id="ARBA00001913"/>
    </source>
</evidence>
<dbReference type="InterPro" id="IPR029044">
    <property type="entry name" value="Nucleotide-diphossugar_trans"/>
</dbReference>
<dbReference type="GO" id="GO:0035269">
    <property type="term" value="P:protein O-linked glycosylation via mannose"/>
    <property type="evidence" value="ECO:0007669"/>
    <property type="project" value="TreeGrafter"/>
</dbReference>
<dbReference type="UniPathway" id="UPA00378"/>
<comment type="function">
    <text evidence="15">Transfers mannose from GDP-mannose to dolichol monophosphate to form dolichol phosphate mannose (Dol-P-Man) which is the mannosyl donor in pathways leading to N-glycosylation, glycosyl phosphatidylinositol membrane anchoring, and O-mannosylation of proteins.</text>
</comment>
<evidence type="ECO:0000256" key="11">
    <source>
        <dbReference type="ARBA" id="ARBA00022723"/>
    </source>
</evidence>
<dbReference type="AlphaFoldDB" id="A0A5S6QR24"/>
<keyword evidence="10 15" id="KW-0808">Transferase</keyword>
<reference evidence="18" key="1">
    <citation type="submission" date="2019-12" db="UniProtKB">
        <authorList>
            <consortium name="WormBaseParasite"/>
        </authorList>
    </citation>
    <scope>IDENTIFICATION</scope>
</reference>
<evidence type="ECO:0000256" key="2">
    <source>
        <dbReference type="ARBA" id="ARBA00001936"/>
    </source>
</evidence>
<dbReference type="GO" id="GO:0004582">
    <property type="term" value="F:dolichyl-phosphate beta-D-mannosyltransferase activity"/>
    <property type="evidence" value="ECO:0007669"/>
    <property type="project" value="UniProtKB-UniRule"/>
</dbReference>
<evidence type="ECO:0000256" key="13">
    <source>
        <dbReference type="ARBA" id="ARBA00022842"/>
    </source>
</evidence>
<comment type="subunit">
    <text evidence="15">Component of the dolichol-phosphate mannose (DPM) synthase complex.</text>
</comment>
<dbReference type="STRING" id="70415.A0A5S6QR24"/>
<keyword evidence="14" id="KW-0464">Manganese</keyword>
<evidence type="ECO:0000313" key="18">
    <source>
        <dbReference type="WBParaSite" id="TMUE_2000009680.1"/>
    </source>
</evidence>
<protein>
    <recommendedName>
        <fullName evidence="8 15">Dolichol-phosphate mannosyltransferase subunit 1</fullName>
        <ecNumber evidence="7 15">2.4.1.83</ecNumber>
    </recommendedName>
</protein>
<comment type="subcellular location">
    <subcellularLocation>
        <location evidence="4 15">Endoplasmic reticulum</location>
    </subcellularLocation>
</comment>
<keyword evidence="17" id="KW-1185">Reference proteome</keyword>
<comment type="cofactor">
    <cofactor evidence="2">
        <name>Mn(2+)</name>
        <dbReference type="ChEBI" id="CHEBI:29035"/>
    </cofactor>
</comment>
<keyword evidence="13" id="KW-0460">Magnesium</keyword>
<name>A0A5S6QR24_TRIMR</name>
<evidence type="ECO:0000256" key="10">
    <source>
        <dbReference type="ARBA" id="ARBA00022679"/>
    </source>
</evidence>
<comment type="cofactor">
    <cofactor evidence="3">
        <name>Mg(2+)</name>
        <dbReference type="ChEBI" id="CHEBI:18420"/>
    </cofactor>
</comment>
<organism evidence="17 18">
    <name type="scientific">Trichuris muris</name>
    <name type="common">Mouse whipworm</name>
    <dbReference type="NCBI Taxonomy" id="70415"/>
    <lineage>
        <taxon>Eukaryota</taxon>
        <taxon>Metazoa</taxon>
        <taxon>Ecdysozoa</taxon>
        <taxon>Nematoda</taxon>
        <taxon>Enoplea</taxon>
        <taxon>Dorylaimia</taxon>
        <taxon>Trichinellida</taxon>
        <taxon>Trichuridae</taxon>
        <taxon>Trichuris</taxon>
    </lineage>
</organism>
<proteinExistence type="inferred from homology"/>
<evidence type="ECO:0000256" key="8">
    <source>
        <dbReference type="ARBA" id="ARBA00014858"/>
    </source>
</evidence>
<evidence type="ECO:0000256" key="12">
    <source>
        <dbReference type="ARBA" id="ARBA00022824"/>
    </source>
</evidence>
<sequence>MSANDTTCKYSVLLPTYNERENLPICVYLIDKYMKECEMDYEIIVIDDNSSDGTQEVAKQLQGIYGEERVLLLTRPGKLGLGTAYAYGLKHASGNFVFIMDADLSHNPKYLPDFIGEQFAGNFDIVLGSRMLPAGGVYGWGMRRKLVSRGANALADVMLDCKVTDVTGSFRLYKREVLKELMEQSVSKGYVFQVEMIARARALGYSICEIPIVFVDRIFGESKLDTEEFTGFLRSLLYLFFFGY</sequence>
<dbReference type="Proteomes" id="UP000046395">
    <property type="component" value="Unassembled WGS sequence"/>
</dbReference>
<keyword evidence="9 15" id="KW-0328">Glycosyltransferase</keyword>
<dbReference type="PANTHER" id="PTHR43398:SF1">
    <property type="entry name" value="DOLICHOL-PHOSPHATE MANNOSYLTRANSFERASE SUBUNIT 1"/>
    <property type="match status" value="1"/>
</dbReference>
<dbReference type="InterPro" id="IPR001173">
    <property type="entry name" value="Glyco_trans_2-like"/>
</dbReference>
<evidence type="ECO:0000256" key="15">
    <source>
        <dbReference type="RuleBase" id="RU365083"/>
    </source>
</evidence>
<evidence type="ECO:0000313" key="17">
    <source>
        <dbReference type="Proteomes" id="UP000046395"/>
    </source>
</evidence>
<dbReference type="Pfam" id="PF00535">
    <property type="entry name" value="Glycos_transf_2"/>
    <property type="match status" value="1"/>
</dbReference>
<dbReference type="InterPro" id="IPR039528">
    <property type="entry name" value="DPM1-like"/>
</dbReference>
<dbReference type="GO" id="GO:0006506">
    <property type="term" value="P:GPI anchor biosynthetic process"/>
    <property type="evidence" value="ECO:0007669"/>
    <property type="project" value="TreeGrafter"/>
</dbReference>
<evidence type="ECO:0000256" key="3">
    <source>
        <dbReference type="ARBA" id="ARBA00001946"/>
    </source>
</evidence>
<accession>A0A5S6QR24</accession>
<evidence type="ECO:0000256" key="14">
    <source>
        <dbReference type="ARBA" id="ARBA00023211"/>
    </source>
</evidence>
<dbReference type="Gene3D" id="3.90.550.10">
    <property type="entry name" value="Spore Coat Polysaccharide Biosynthesis Protein SpsA, Chain A"/>
    <property type="match status" value="1"/>
</dbReference>
<dbReference type="SUPFAM" id="SSF53448">
    <property type="entry name" value="Nucleotide-diphospho-sugar transferases"/>
    <property type="match status" value="1"/>
</dbReference>
<feature type="domain" description="Glycosyltransferase 2-like" evidence="16">
    <location>
        <begin position="11"/>
        <end position="181"/>
    </location>
</feature>
<dbReference type="GO" id="GO:0006488">
    <property type="term" value="P:dolichol-linked oligosaccharide biosynthetic process"/>
    <property type="evidence" value="ECO:0007669"/>
    <property type="project" value="TreeGrafter"/>
</dbReference>
<comment type="cofactor">
    <cofactor evidence="1">
        <name>Ca(2+)</name>
        <dbReference type="ChEBI" id="CHEBI:29108"/>
    </cofactor>
</comment>
<dbReference type="GO" id="GO:0046872">
    <property type="term" value="F:metal ion binding"/>
    <property type="evidence" value="ECO:0007669"/>
    <property type="project" value="UniProtKB-KW"/>
</dbReference>
<dbReference type="WBParaSite" id="TMUE_2000009680.1">
    <property type="protein sequence ID" value="TMUE_2000009680.1"/>
    <property type="gene ID" value="WBGene00300688"/>
</dbReference>
<evidence type="ECO:0000259" key="16">
    <source>
        <dbReference type="Pfam" id="PF00535"/>
    </source>
</evidence>
<comment type="catalytic activity">
    <reaction evidence="15">
        <text>a di-trans,poly-cis-dolichyl phosphate + GDP-alpha-D-mannose = a di-trans,poly-cis-dolichyl beta-D-mannosyl phosphate + GDP</text>
        <dbReference type="Rhea" id="RHEA:21184"/>
        <dbReference type="Rhea" id="RHEA-COMP:19498"/>
        <dbReference type="Rhea" id="RHEA-COMP:19501"/>
        <dbReference type="ChEBI" id="CHEBI:57527"/>
        <dbReference type="ChEBI" id="CHEBI:57683"/>
        <dbReference type="ChEBI" id="CHEBI:58189"/>
        <dbReference type="ChEBI" id="CHEBI:58211"/>
    </reaction>
</comment>
<keyword evidence="11" id="KW-0479">Metal-binding</keyword>
<dbReference type="EC" id="2.4.1.83" evidence="7 15"/>
<comment type="pathway">
    <text evidence="5 15">Protein modification; protein glycosylation.</text>
</comment>
<dbReference type="PANTHER" id="PTHR43398">
    <property type="entry name" value="DOLICHOL-PHOSPHATE MANNOSYLTRANSFERASE SUBUNIT 1"/>
    <property type="match status" value="1"/>
</dbReference>
<evidence type="ECO:0000256" key="7">
    <source>
        <dbReference type="ARBA" id="ARBA00012704"/>
    </source>
</evidence>
<comment type="similarity">
    <text evidence="6 15">Belongs to the glycosyltransferase 2 family.</text>
</comment>
<evidence type="ECO:0000256" key="4">
    <source>
        <dbReference type="ARBA" id="ARBA00004240"/>
    </source>
</evidence>
<keyword evidence="12 15" id="KW-0256">Endoplasmic reticulum</keyword>
<dbReference type="CDD" id="cd06442">
    <property type="entry name" value="DPM1_like"/>
    <property type="match status" value="1"/>
</dbReference>
<dbReference type="GO" id="GO:0005789">
    <property type="term" value="C:endoplasmic reticulum membrane"/>
    <property type="evidence" value="ECO:0007669"/>
    <property type="project" value="TreeGrafter"/>
</dbReference>
<dbReference type="FunFam" id="3.90.550.10:FF:000036">
    <property type="entry name" value="Dolichol-phosphate mannosyltransferase subunit 1"/>
    <property type="match status" value="1"/>
</dbReference>
<evidence type="ECO:0000256" key="9">
    <source>
        <dbReference type="ARBA" id="ARBA00022676"/>
    </source>
</evidence>
<evidence type="ECO:0000256" key="5">
    <source>
        <dbReference type="ARBA" id="ARBA00004922"/>
    </source>
</evidence>
<evidence type="ECO:0000256" key="6">
    <source>
        <dbReference type="ARBA" id="ARBA00006739"/>
    </source>
</evidence>